<name>B4DBS7_9BACT</name>
<dbReference type="Proteomes" id="UP000005824">
    <property type="component" value="Unassembled WGS sequence"/>
</dbReference>
<accession>B4DBS7</accession>
<comment type="caution">
    <text evidence="1">The sequence shown here is derived from an EMBL/GenBank/DDBJ whole genome shotgun (WGS) entry which is preliminary data.</text>
</comment>
<reference evidence="1 2" key="1">
    <citation type="journal article" date="2011" name="J. Bacteriol.">
        <title>Genome sequence of Chthoniobacter flavus Ellin428, an aerobic heterotrophic soil bacterium.</title>
        <authorList>
            <person name="Kant R."/>
            <person name="van Passel M.W."/>
            <person name="Palva A."/>
            <person name="Lucas S."/>
            <person name="Lapidus A."/>
            <person name="Glavina Del Rio T."/>
            <person name="Dalin E."/>
            <person name="Tice H."/>
            <person name="Bruce D."/>
            <person name="Goodwin L."/>
            <person name="Pitluck S."/>
            <person name="Larimer F.W."/>
            <person name="Land M.L."/>
            <person name="Hauser L."/>
            <person name="Sangwan P."/>
            <person name="de Vos W.M."/>
            <person name="Janssen P.H."/>
            <person name="Smidt H."/>
        </authorList>
    </citation>
    <scope>NUCLEOTIDE SEQUENCE [LARGE SCALE GENOMIC DNA]</scope>
    <source>
        <strain evidence="1 2">Ellin428</strain>
    </source>
</reference>
<dbReference type="AlphaFoldDB" id="B4DBS7"/>
<evidence type="ECO:0000313" key="1">
    <source>
        <dbReference type="EMBL" id="EDY16106.1"/>
    </source>
</evidence>
<dbReference type="InParanoid" id="B4DBS7"/>
<dbReference type="eggNOG" id="COG5499">
    <property type="taxonomic scope" value="Bacteria"/>
</dbReference>
<dbReference type="EMBL" id="ABVL01000040">
    <property type="protein sequence ID" value="EDY16106.1"/>
    <property type="molecule type" value="Genomic_DNA"/>
</dbReference>
<dbReference type="RefSeq" id="WP_006983686.1">
    <property type="nucleotide sequence ID" value="NZ_ABVL01000040.1"/>
</dbReference>
<dbReference type="STRING" id="497964.CfE428DRAFT_6368"/>
<proteinExistence type="predicted"/>
<sequence>MTETLKTTLAHWPKVSESVFVAHNEGDYRLVALLDELIDEVGNDESHPLASLMEVIGLLIEKYEDDRVPELEESRAVREEPPAE</sequence>
<evidence type="ECO:0000313" key="2">
    <source>
        <dbReference type="Proteomes" id="UP000005824"/>
    </source>
</evidence>
<protein>
    <submittedName>
        <fullName evidence="1">Uncharacterized protein</fullName>
    </submittedName>
</protein>
<organism evidence="1 2">
    <name type="scientific">Chthoniobacter flavus Ellin428</name>
    <dbReference type="NCBI Taxonomy" id="497964"/>
    <lineage>
        <taxon>Bacteria</taxon>
        <taxon>Pseudomonadati</taxon>
        <taxon>Verrucomicrobiota</taxon>
        <taxon>Spartobacteria</taxon>
        <taxon>Chthoniobacterales</taxon>
        <taxon>Chthoniobacteraceae</taxon>
        <taxon>Chthoniobacter</taxon>
    </lineage>
</organism>
<gene>
    <name evidence="1" type="ORF">CfE428DRAFT_6368</name>
</gene>
<keyword evidence="2" id="KW-1185">Reference proteome</keyword>